<evidence type="ECO:0000313" key="13">
    <source>
        <dbReference type="EMBL" id="ESR63266.1"/>
    </source>
</evidence>
<dbReference type="Gramene" id="ESR63266">
    <property type="protein sequence ID" value="ESR63266"/>
    <property type="gene ID" value="CICLE_v10013948mg"/>
</dbReference>
<dbReference type="GO" id="GO:0005524">
    <property type="term" value="F:ATP binding"/>
    <property type="evidence" value="ECO:0007669"/>
    <property type="project" value="InterPro"/>
</dbReference>
<keyword evidence="8 11" id="KW-0472">Membrane</keyword>
<keyword evidence="4 11" id="KW-0812">Transmembrane</keyword>
<dbReference type="PROSITE" id="PS51450">
    <property type="entry name" value="LRR"/>
    <property type="match status" value="1"/>
</dbReference>
<dbReference type="EMBL" id="KI535698">
    <property type="protein sequence ID" value="ESR63266.1"/>
    <property type="molecule type" value="Genomic_DNA"/>
</dbReference>
<dbReference type="InterPro" id="IPR032675">
    <property type="entry name" value="LRR_dom_sf"/>
</dbReference>
<feature type="transmembrane region" description="Helical" evidence="11">
    <location>
        <begin position="282"/>
        <end position="306"/>
    </location>
</feature>
<dbReference type="FunFam" id="3.80.10.10:FF:000453">
    <property type="entry name" value="Leucine-rich receptor-like protein kinase family protein"/>
    <property type="match status" value="1"/>
</dbReference>
<evidence type="ECO:0000256" key="11">
    <source>
        <dbReference type="SAM" id="Phobius"/>
    </source>
</evidence>
<evidence type="ECO:0000256" key="1">
    <source>
        <dbReference type="ARBA" id="ARBA00004251"/>
    </source>
</evidence>
<evidence type="ECO:0000256" key="8">
    <source>
        <dbReference type="ARBA" id="ARBA00023136"/>
    </source>
</evidence>
<dbReference type="FunFam" id="3.80.10.10:FF:000470">
    <property type="entry name" value="LRR receptor-like serine/threonine-protein kinase RPK2"/>
    <property type="match status" value="1"/>
</dbReference>
<accession>V4ULN7</accession>
<evidence type="ECO:0000256" key="3">
    <source>
        <dbReference type="ARBA" id="ARBA00022614"/>
    </source>
</evidence>
<dbReference type="SUPFAM" id="SSF52058">
    <property type="entry name" value="L domain-like"/>
    <property type="match status" value="1"/>
</dbReference>
<dbReference type="SUPFAM" id="SSF56112">
    <property type="entry name" value="Protein kinase-like (PK-like)"/>
    <property type="match status" value="1"/>
</dbReference>
<feature type="domain" description="Protein kinase" evidence="12">
    <location>
        <begin position="195"/>
        <end position="484"/>
    </location>
</feature>
<dbReference type="InterPro" id="IPR008271">
    <property type="entry name" value="Ser/Thr_kinase_AS"/>
</dbReference>
<keyword evidence="10" id="KW-0325">Glycoprotein</keyword>
<dbReference type="InterPro" id="IPR001611">
    <property type="entry name" value="Leu-rich_rpt"/>
</dbReference>
<dbReference type="OMA" id="DIECEIM"/>
<dbReference type="InterPro" id="IPR000719">
    <property type="entry name" value="Prot_kinase_dom"/>
</dbReference>
<dbReference type="GO" id="GO:0006952">
    <property type="term" value="P:defense response"/>
    <property type="evidence" value="ECO:0007669"/>
    <property type="project" value="UniProtKB-ARBA"/>
</dbReference>
<dbReference type="KEGG" id="cic:CICLE_v10013948mg"/>
<dbReference type="PROSITE" id="PS00108">
    <property type="entry name" value="PROTEIN_KINASE_ST"/>
    <property type="match status" value="1"/>
</dbReference>
<evidence type="ECO:0000256" key="2">
    <source>
        <dbReference type="ARBA" id="ARBA00022475"/>
    </source>
</evidence>
<organism evidence="13 14">
    <name type="scientific">Citrus clementina</name>
    <name type="common">Clementine</name>
    <name type="synonym">Citrus deliciosa x Citrus sinensis</name>
    <dbReference type="NCBI Taxonomy" id="85681"/>
    <lineage>
        <taxon>Eukaryota</taxon>
        <taxon>Viridiplantae</taxon>
        <taxon>Streptophyta</taxon>
        <taxon>Embryophyta</taxon>
        <taxon>Tracheophyta</taxon>
        <taxon>Spermatophyta</taxon>
        <taxon>Magnoliopsida</taxon>
        <taxon>eudicotyledons</taxon>
        <taxon>Gunneridae</taxon>
        <taxon>Pentapetalae</taxon>
        <taxon>rosids</taxon>
        <taxon>malvids</taxon>
        <taxon>Sapindales</taxon>
        <taxon>Rutaceae</taxon>
        <taxon>Aurantioideae</taxon>
        <taxon>Citrus</taxon>
    </lineage>
</organism>
<dbReference type="Gene3D" id="3.80.10.10">
    <property type="entry name" value="Ribonuclease Inhibitor"/>
    <property type="match status" value="1"/>
</dbReference>
<keyword evidence="7 11" id="KW-1133">Transmembrane helix</keyword>
<comment type="subcellular location">
    <subcellularLocation>
        <location evidence="1">Cell membrane</location>
        <topology evidence="1">Single-pass type I membrane protein</topology>
    </subcellularLocation>
</comment>
<evidence type="ECO:0000256" key="6">
    <source>
        <dbReference type="ARBA" id="ARBA00022737"/>
    </source>
</evidence>
<dbReference type="PROSITE" id="PS50011">
    <property type="entry name" value="PROTEIN_KINASE_DOM"/>
    <property type="match status" value="1"/>
</dbReference>
<evidence type="ECO:0000256" key="9">
    <source>
        <dbReference type="ARBA" id="ARBA00023170"/>
    </source>
</evidence>
<keyword evidence="6" id="KW-0677">Repeat</keyword>
<keyword evidence="5" id="KW-0732">Signal</keyword>
<dbReference type="GO" id="GO:0051707">
    <property type="term" value="P:response to other organism"/>
    <property type="evidence" value="ECO:0007669"/>
    <property type="project" value="UniProtKB-ARBA"/>
</dbReference>
<evidence type="ECO:0000313" key="14">
    <source>
        <dbReference type="Proteomes" id="UP000030687"/>
    </source>
</evidence>
<dbReference type="SMART" id="SM00365">
    <property type="entry name" value="LRR_SD22"/>
    <property type="match status" value="4"/>
</dbReference>
<dbReference type="AlphaFoldDB" id="V4ULN7"/>
<dbReference type="GO" id="GO:0009791">
    <property type="term" value="P:post-embryonic development"/>
    <property type="evidence" value="ECO:0007669"/>
    <property type="project" value="UniProtKB-ARBA"/>
</dbReference>
<evidence type="ECO:0000256" key="5">
    <source>
        <dbReference type="ARBA" id="ARBA00022729"/>
    </source>
</evidence>
<evidence type="ECO:0000256" key="7">
    <source>
        <dbReference type="ARBA" id="ARBA00022989"/>
    </source>
</evidence>
<dbReference type="InParanoid" id="V4ULN7"/>
<dbReference type="Gene3D" id="1.10.510.10">
    <property type="entry name" value="Transferase(Phosphotransferase) domain 1"/>
    <property type="match status" value="1"/>
</dbReference>
<dbReference type="GO" id="GO:0005886">
    <property type="term" value="C:plasma membrane"/>
    <property type="evidence" value="ECO:0007669"/>
    <property type="project" value="UniProtKB-SubCell"/>
</dbReference>
<dbReference type="InterPro" id="IPR011009">
    <property type="entry name" value="Kinase-like_dom_sf"/>
</dbReference>
<proteinExistence type="predicted"/>
<dbReference type="Pfam" id="PF00069">
    <property type="entry name" value="Pkinase"/>
    <property type="match status" value="1"/>
</dbReference>
<keyword evidence="14" id="KW-1185">Reference proteome</keyword>
<keyword evidence="3" id="KW-0433">Leucine-rich repeat</keyword>
<dbReference type="PANTHER" id="PTHR27008">
    <property type="entry name" value="OS04G0122200 PROTEIN"/>
    <property type="match status" value="1"/>
</dbReference>
<dbReference type="Proteomes" id="UP000030687">
    <property type="component" value="Unassembled WGS sequence"/>
</dbReference>
<evidence type="ECO:0000259" key="12">
    <source>
        <dbReference type="PROSITE" id="PS50011"/>
    </source>
</evidence>
<reference evidence="13 14" key="1">
    <citation type="submission" date="2013-10" db="EMBL/GenBank/DDBJ databases">
        <authorList>
            <consortium name="International Citrus Genome Consortium"/>
            <person name="Jenkins J."/>
            <person name="Schmutz J."/>
            <person name="Prochnik S."/>
            <person name="Rokhsar D."/>
            <person name="Gmitter F."/>
            <person name="Ollitrault P."/>
            <person name="Machado M."/>
            <person name="Talon M."/>
            <person name="Wincker P."/>
            <person name="Jaillon O."/>
            <person name="Morgante M."/>
        </authorList>
    </citation>
    <scope>NUCLEOTIDE SEQUENCE</scope>
    <source>
        <strain evidence="14">cv. Clemenules</strain>
    </source>
</reference>
<protein>
    <recommendedName>
        <fullName evidence="12">Protein kinase domain-containing protein</fullName>
    </recommendedName>
</protein>
<dbReference type="SMART" id="SM00220">
    <property type="entry name" value="S_TKc"/>
    <property type="match status" value="1"/>
</dbReference>
<evidence type="ECO:0000256" key="10">
    <source>
        <dbReference type="ARBA" id="ARBA00023180"/>
    </source>
</evidence>
<dbReference type="GO" id="GO:0051606">
    <property type="term" value="P:detection of stimulus"/>
    <property type="evidence" value="ECO:0007669"/>
    <property type="project" value="UniProtKB-ARBA"/>
</dbReference>
<keyword evidence="9" id="KW-0675">Receptor</keyword>
<keyword evidence="2" id="KW-1003">Cell membrane</keyword>
<gene>
    <name evidence="13" type="ORF">CICLE_v10013948mg</name>
</gene>
<name>V4ULN7_CITCL</name>
<sequence>MFQHSKTLRFKIITSREVFRPSQTNLESLSLSQNYLTSSTPELSFLSSLSNCKSLVVFLLSNNPLNGILPRMSIGNLSHSLEIFDMSKCNVSGGIPEEIGNLTNLTTIYLGGNKLNGSIPFTLRELQKLQYVGLKDNKLEGKIPYDICHLAKLYKLDLGGNKLSGSIPACFSNLASLRTLSLSGLLPLEIGNLKVLVGIDFSMNNFSSVIPSTIGSLKDLQYLFLGYNILKGSIPDSVGDLISLKSLNFSNNNLSGAIPLFSPNLYVPPCKTSIHHTSRKNALFLGIVLSFSTIFMVVVILLIVAVKVFHLQCGRAFKSFDIECEIMKSIHYRNLVKIISSCSNEEFKEMNIMIDVASVLEYLHFNFLVPVIHCDLKPSNVLLDDTMVAHLSDFGITKLLIGEDQSMTQTQTLATIGYIAPEYGREGRVFANGDVYSFGIMLMEIHSAKQQCVSFVFNLAMECTIESLELRINAKEIVSTWELI</sequence>
<dbReference type="PANTHER" id="PTHR27008:SF398">
    <property type="entry name" value="PROTEIN KINASE DOMAIN-CONTAINING PROTEIN"/>
    <property type="match status" value="1"/>
</dbReference>
<dbReference type="GO" id="GO:0004672">
    <property type="term" value="F:protein kinase activity"/>
    <property type="evidence" value="ECO:0007669"/>
    <property type="project" value="InterPro"/>
</dbReference>
<dbReference type="Pfam" id="PF00560">
    <property type="entry name" value="LRR_1"/>
    <property type="match status" value="4"/>
</dbReference>
<dbReference type="InterPro" id="IPR051809">
    <property type="entry name" value="Plant_receptor-like_S/T_kinase"/>
</dbReference>
<evidence type="ECO:0000256" key="4">
    <source>
        <dbReference type="ARBA" id="ARBA00022692"/>
    </source>
</evidence>